<accession>A0A1A6H0A5</accession>
<dbReference type="AlphaFoldDB" id="A0A1A6H0A5"/>
<name>A0A1A6H0A5_NEOLE</name>
<organism evidence="2 3">
    <name type="scientific">Neotoma lepida</name>
    <name type="common">Desert woodrat</name>
    <dbReference type="NCBI Taxonomy" id="56216"/>
    <lineage>
        <taxon>Eukaryota</taxon>
        <taxon>Metazoa</taxon>
        <taxon>Chordata</taxon>
        <taxon>Craniata</taxon>
        <taxon>Vertebrata</taxon>
        <taxon>Euteleostomi</taxon>
        <taxon>Mammalia</taxon>
        <taxon>Eutheria</taxon>
        <taxon>Euarchontoglires</taxon>
        <taxon>Glires</taxon>
        <taxon>Rodentia</taxon>
        <taxon>Myomorpha</taxon>
        <taxon>Muroidea</taxon>
        <taxon>Cricetidae</taxon>
        <taxon>Neotominae</taxon>
        <taxon>Neotoma</taxon>
    </lineage>
</organism>
<dbReference type="Proteomes" id="UP000092124">
    <property type="component" value="Unassembled WGS sequence"/>
</dbReference>
<proteinExistence type="predicted"/>
<sequence>MTGAATQDSWTALGRNPIQLDGSRATDESPPLQDTWILQEPLLYPSPPVGFIPENDGTSLKAFYNFDDLLIFLIIEANGYLKGWTLASMYCANQKANTEENVCGSRRGVRNSLEQQRPRLSKHEENPP</sequence>
<reference evidence="2 3" key="1">
    <citation type="submission" date="2016-06" db="EMBL/GenBank/DDBJ databases">
        <title>The Draft Genome Sequence and Annotation of the Desert Woodrat Neotoma lepida.</title>
        <authorList>
            <person name="Campbell M."/>
            <person name="Oakeson K.F."/>
            <person name="Yandell M."/>
            <person name="Halpert J.R."/>
            <person name="Dearing D."/>
        </authorList>
    </citation>
    <scope>NUCLEOTIDE SEQUENCE [LARGE SCALE GENOMIC DNA]</scope>
    <source>
        <strain evidence="2">417</strain>
        <tissue evidence="2">Liver</tissue>
    </source>
</reference>
<evidence type="ECO:0000313" key="2">
    <source>
        <dbReference type="EMBL" id="OBS71811.1"/>
    </source>
</evidence>
<protein>
    <submittedName>
        <fullName evidence="2">Uncharacterized protein</fullName>
    </submittedName>
</protein>
<comment type="caution">
    <text evidence="2">The sequence shown here is derived from an EMBL/GenBank/DDBJ whole genome shotgun (WGS) entry which is preliminary data.</text>
</comment>
<dbReference type="EMBL" id="LZPO01055451">
    <property type="protein sequence ID" value="OBS71811.1"/>
    <property type="molecule type" value="Genomic_DNA"/>
</dbReference>
<gene>
    <name evidence="2" type="ORF">A6R68_13613</name>
</gene>
<evidence type="ECO:0000256" key="1">
    <source>
        <dbReference type="SAM" id="MobiDB-lite"/>
    </source>
</evidence>
<keyword evidence="3" id="KW-1185">Reference proteome</keyword>
<feature type="non-terminal residue" evidence="2">
    <location>
        <position position="128"/>
    </location>
</feature>
<evidence type="ECO:0000313" key="3">
    <source>
        <dbReference type="Proteomes" id="UP000092124"/>
    </source>
</evidence>
<feature type="region of interest" description="Disordered" evidence="1">
    <location>
        <begin position="98"/>
        <end position="128"/>
    </location>
</feature>